<dbReference type="GO" id="GO:0004040">
    <property type="term" value="F:amidase activity"/>
    <property type="evidence" value="ECO:0007669"/>
    <property type="project" value="UniProtKB-EC"/>
</dbReference>
<dbReference type="PANTHER" id="PTHR43372:SF4">
    <property type="entry name" value="FATTY-ACID AMIDE HYDROLASE 2"/>
    <property type="match status" value="1"/>
</dbReference>
<keyword evidence="2" id="KW-0808">Transferase</keyword>
<sequence>MSEHVKYRTATQLLAQLAKGETTSVELVEYYFDRIAQFNGPLNAVVQQYKSSALKDAMQADKERQAGKAKGILHGLPCTIKDSFDVQGWLTTSGANHLKNNRAAQDAPSIARLRAAGMIFMGKTNVPKMTADWQTYNDLYGTTNSPWDLSRSPGGSSGGAAVALAVDFTPVEFGSDLFGSMRVPAHYTGVYAHRCSLGLVSVRGHIPGGGPEDTTEPDLSTAGPMARCAADLRLMMQAVSSFWITPPRIPDFSRYQDRKQYRVCTWFNVPNHPIDSQVEKRLQDLVEKLKAQPGVVVEEAMPNGIDPEQLFDVAVKLSGRLVGTALNARQRLTAGLASLGFRLLSHVQDVPEGMASYYKGMTNNSEEQATTDRLRGEYSALIKELFSHYDVLLMPVSPVMAFHHMQQPVNKRKLKINGTAYSYNEHLFWNMLPTVFGLPATIYPLAKPEGEFPCAIQIISGHFKDDIAIDFAEFCEGITGGFTQPEGY</sequence>
<reference evidence="2 3" key="1">
    <citation type="journal article" date="2014" name="Appl. Environ. Microbiol.">
        <title>Gut symbionts from distinct hosts exhibit genotoxic activity via divergent colibactin biosynthetic pathways.</title>
        <authorList>
            <person name="Engel P."/>
            <person name="Vizcaino M.I."/>
            <person name="Crawford J.M."/>
        </authorList>
    </citation>
    <scope>NUCLEOTIDE SEQUENCE [LARGE SCALE GENOMIC DNA]</scope>
    <source>
        <strain evidence="2 3">PEB0191</strain>
    </source>
</reference>
<dbReference type="Pfam" id="PF01425">
    <property type="entry name" value="Amidase"/>
    <property type="match status" value="1"/>
</dbReference>
<name>A0A0A7S0T4_FRIPE</name>
<dbReference type="RefSeq" id="WP_039103897.1">
    <property type="nucleotide sequence ID" value="NZ_CP009056.1"/>
</dbReference>
<evidence type="ECO:0000313" key="2">
    <source>
        <dbReference type="EMBL" id="AJA44417.1"/>
    </source>
</evidence>
<dbReference type="Gene3D" id="3.90.1300.10">
    <property type="entry name" value="Amidase signature (AS) domain"/>
    <property type="match status" value="1"/>
</dbReference>
<dbReference type="GO" id="GO:0012505">
    <property type="term" value="C:endomembrane system"/>
    <property type="evidence" value="ECO:0007669"/>
    <property type="project" value="TreeGrafter"/>
</dbReference>
<proteinExistence type="predicted"/>
<protein>
    <submittedName>
        <fullName evidence="2">Asp-tRNAAsn/Glu-tRNAGln amidotransferase A subunit</fullName>
        <ecNumber evidence="2">3.5.1.4</ecNumber>
    </submittedName>
</protein>
<accession>A0A0A7S0T4</accession>
<dbReference type="GO" id="GO:0016740">
    <property type="term" value="F:transferase activity"/>
    <property type="evidence" value="ECO:0007669"/>
    <property type="project" value="UniProtKB-KW"/>
</dbReference>
<dbReference type="EMBL" id="CP009056">
    <property type="protein sequence ID" value="AJA44417.1"/>
    <property type="molecule type" value="Genomic_DNA"/>
</dbReference>
<keyword evidence="3" id="KW-1185">Reference proteome</keyword>
<dbReference type="OrthoDB" id="8872210at2"/>
<dbReference type="Proteomes" id="UP000030901">
    <property type="component" value="Chromosome"/>
</dbReference>
<dbReference type="SUPFAM" id="SSF75304">
    <property type="entry name" value="Amidase signature (AS) enzymes"/>
    <property type="match status" value="1"/>
</dbReference>
<evidence type="ECO:0000313" key="3">
    <source>
        <dbReference type="Proteomes" id="UP000030901"/>
    </source>
</evidence>
<dbReference type="HOGENOM" id="CLU_009600_0_4_6"/>
<dbReference type="PANTHER" id="PTHR43372">
    <property type="entry name" value="FATTY-ACID AMIDE HYDROLASE"/>
    <property type="match status" value="1"/>
</dbReference>
<dbReference type="STRING" id="1267021.FPB0191_00586"/>
<dbReference type="InterPro" id="IPR023631">
    <property type="entry name" value="Amidase_dom"/>
</dbReference>
<dbReference type="KEGG" id="fpp:FPB0191_00586"/>
<feature type="domain" description="Amidase" evidence="1">
    <location>
        <begin position="26"/>
        <end position="466"/>
    </location>
</feature>
<dbReference type="AlphaFoldDB" id="A0A0A7S0T4"/>
<keyword evidence="2" id="KW-0378">Hydrolase</keyword>
<dbReference type="InterPro" id="IPR036928">
    <property type="entry name" value="AS_sf"/>
</dbReference>
<dbReference type="EC" id="3.5.1.4" evidence="2"/>
<dbReference type="InterPro" id="IPR052739">
    <property type="entry name" value="FAAH2"/>
</dbReference>
<gene>
    <name evidence="2" type="ORF">FPB0191_00586</name>
</gene>
<evidence type="ECO:0000259" key="1">
    <source>
        <dbReference type="Pfam" id="PF01425"/>
    </source>
</evidence>
<organism evidence="2 3">
    <name type="scientific">Frischella perrara</name>
    <dbReference type="NCBI Taxonomy" id="1267021"/>
    <lineage>
        <taxon>Bacteria</taxon>
        <taxon>Pseudomonadati</taxon>
        <taxon>Pseudomonadota</taxon>
        <taxon>Gammaproteobacteria</taxon>
        <taxon>Orbales</taxon>
        <taxon>Orbaceae</taxon>
        <taxon>Frischella</taxon>
    </lineage>
</organism>